<dbReference type="Gene3D" id="1.50.10.20">
    <property type="match status" value="1"/>
</dbReference>
<dbReference type="Gene3D" id="2.60.40.10">
    <property type="entry name" value="Immunoglobulins"/>
    <property type="match status" value="2"/>
</dbReference>
<reference evidence="12 13" key="2">
    <citation type="submission" date="2019-04" db="EMBL/GenBank/DDBJ databases">
        <title>The genome sequence of big-headed turtle.</title>
        <authorList>
            <person name="Gong S."/>
        </authorList>
    </citation>
    <scope>NUCLEOTIDE SEQUENCE [LARGE SCALE GENOMIC DNA]</scope>
    <source>
        <strain evidence="12">DO16091913</strain>
        <tissue evidence="12">Muscle</tissue>
    </source>
</reference>
<dbReference type="FunFam" id="1.50.10.20:FF:000001">
    <property type="entry name" value="CD109 isoform 1"/>
    <property type="match status" value="1"/>
</dbReference>
<gene>
    <name evidence="12" type="ORF">DR999_PMT21204</name>
</gene>
<evidence type="ECO:0000256" key="6">
    <source>
        <dbReference type="ARBA" id="ARBA00022900"/>
    </source>
</evidence>
<dbReference type="EMBL" id="QXTE01000548">
    <property type="protein sequence ID" value="TFJ96984.1"/>
    <property type="molecule type" value="Genomic_DNA"/>
</dbReference>
<keyword evidence="6" id="KW-0722">Serine protease inhibitor</keyword>
<dbReference type="InterPro" id="IPR041813">
    <property type="entry name" value="A2M_TED"/>
</dbReference>
<dbReference type="Gene3D" id="2.60.120.1540">
    <property type="match status" value="1"/>
</dbReference>
<feature type="domain" description="Alpha-macroglobulin receptor-binding" evidence="11">
    <location>
        <begin position="1335"/>
        <end position="1422"/>
    </location>
</feature>
<sequence>MVPSVLQSSSPDQACLQLHNLNESVSVSVVLEYSGSNTTIFEQPVRGNYFFQCIRFMAPRATFSPLAFITFSAKGATVRLAERRSVAIQNVDSVVFVQTDKPIYKPGQTVMFRVVALDTHFRPAQEMYPLITIQDPQGNRIFQWLNVTSQVAIVQLTFQLIKEPMLGNYQINVEKKSGSSTRHSFSVEEYVLPKFEVMVNAPKSVSVLNPDLTVKVCGVYTYGQPVEGRVQLSVCRDFSLYGNCKRDPLCQSVTKDMGKDGCISQVFSSKIFELNRSGYQMNLDVKAIVTEKGTGVQLTGSAYISITQMLGSVRFENMDQSYKRGIPYFGQVKLVNEDDSPIANEVVQLLLNDKNVGNYTTDGNGTVQFSIDTSEMFNPQFILRAIYKTNDNCNVVGWLVPYYPEAYYSVQRFYSRTNSFVKIKLEPEELSCGQQRSITVHYVLNKNGYGKITSVKFYYVVMAKGKIVLNGKQHVSTSAASLKGTFSIPLAVSEKLAPAARMLVYTVHPARELVADSARFQIEKCFKNKVRLQFSKKQGLPASNVSLHLEASANSHCALRAVDESVLLLRPEQELSAETVYNLLPLQELYGYYFSGLNLEDDSKEPCVPADNIFHNDLYYMPVSSDFGPDVYQYFKEMGMKVFTNSRLRQPVVCGSVRPSPDFLGRPGFGGSLSTTMATAKLSETVSADDSRGRVMTETVRKFFPETWIWDLFSVGSTGKANIVFTIPDTITEWKASIFCLEKESGFGISAPTSLTAFQPFFVDLTLPYSIIRGEDFLLRANVFNYLDKCIKVGILLANSRDYQVQLLSPKRDDGCVCANERKTYVWNIISKKLGDVMFSVTAETKKNDGKCGNRTSGRPEIGWKDTLIRTLLVEPEGIEKEVTQSSLICTKDAAATEPVSLKLPENLVEGSARASCSVTGDILGTAMQNLQQLLQMPFGCGEQNMVLFAPNIYVLDYLNKTGQLSEETKSKAIGYLVSGYQKQLSYKHPDGSYSVFGPRDKEGNTWLTAFVYKSYAQAKRYIFIDDSVQSQTLIWLSSKQKSSGCFQSVGKLFNNALKGGVDDELSLTAYITTALLEAGHPSSHPVVRNGLFCLEAASGEEISKVYIQALLAYIFCLVGNEGKCDFFLKELDKSAKKVGGSVHWEREVKPPAETFPSFYSRAPSAEVEMTSYVLLAVLHKPKRAQKDLTFASQIVQWIIRQQNSNGGFSSTQDTVIALQALADYGAATYSENGQNTVKISSSKPFEKIFEVNSQNRLLLQQSSLPDVPGNYILEVNGNGCVFVQTTLRYNILLPNKTSGFSLSVQTANASCADSFRAKFDIILSTSYDGKRNISNMAIIDVKMLSGFVPVSSSLQKLREDQKVMQVETKQNHVLFYLESVSRKTISFSFSVEQDLPVSNIKPASVLIYDYYEIDEHAVAEYKSLCNEAAP</sequence>
<evidence type="ECO:0000313" key="12">
    <source>
        <dbReference type="EMBL" id="TFJ96984.1"/>
    </source>
</evidence>
<feature type="domain" description="Alpha-2-macroglobulin" evidence="10">
    <location>
        <begin position="707"/>
        <end position="797"/>
    </location>
</feature>
<dbReference type="InterPro" id="IPR011625">
    <property type="entry name" value="A2M_N_BRD"/>
</dbReference>
<dbReference type="GO" id="GO:0005615">
    <property type="term" value="C:extracellular space"/>
    <property type="evidence" value="ECO:0007669"/>
    <property type="project" value="InterPro"/>
</dbReference>
<evidence type="ECO:0000256" key="1">
    <source>
        <dbReference type="ARBA" id="ARBA00004613"/>
    </source>
</evidence>
<dbReference type="Gene3D" id="2.60.40.1940">
    <property type="match status" value="1"/>
</dbReference>
<evidence type="ECO:0000256" key="2">
    <source>
        <dbReference type="ARBA" id="ARBA00010952"/>
    </source>
</evidence>
<dbReference type="Pfam" id="PF00207">
    <property type="entry name" value="A2M"/>
    <property type="match status" value="1"/>
</dbReference>
<keyword evidence="3" id="KW-0964">Secreted</keyword>
<keyword evidence="13" id="KW-1185">Reference proteome</keyword>
<dbReference type="Pfam" id="PF07678">
    <property type="entry name" value="TED_complement"/>
    <property type="match status" value="1"/>
</dbReference>
<dbReference type="OrthoDB" id="9998011at2759"/>
<reference evidence="12 13" key="1">
    <citation type="submission" date="2019-04" db="EMBL/GenBank/DDBJ databases">
        <title>Draft genome of the big-headed turtle Platysternon megacephalum.</title>
        <authorList>
            <person name="Gong S."/>
        </authorList>
    </citation>
    <scope>NUCLEOTIDE SEQUENCE [LARGE SCALE GENOMIC DNA]</scope>
    <source>
        <strain evidence="12">DO16091913</strain>
        <tissue evidence="12">Muscle</tissue>
    </source>
</reference>
<dbReference type="PANTHER" id="PTHR11412">
    <property type="entry name" value="MACROGLOBULIN / COMPLEMENT"/>
    <property type="match status" value="1"/>
</dbReference>
<name>A0A4D9DI97_9SAUR</name>
<dbReference type="SMART" id="SM01359">
    <property type="entry name" value="A2M_N_2"/>
    <property type="match status" value="1"/>
</dbReference>
<dbReference type="InterPro" id="IPR009048">
    <property type="entry name" value="A-macroglobulin_rcpt-bd"/>
</dbReference>
<evidence type="ECO:0000259" key="9">
    <source>
        <dbReference type="SMART" id="SM01359"/>
    </source>
</evidence>
<dbReference type="SUPFAM" id="SSF81296">
    <property type="entry name" value="E set domains"/>
    <property type="match status" value="1"/>
</dbReference>
<organism evidence="12 13">
    <name type="scientific">Platysternon megacephalum</name>
    <name type="common">big-headed turtle</name>
    <dbReference type="NCBI Taxonomy" id="55544"/>
    <lineage>
        <taxon>Eukaryota</taxon>
        <taxon>Metazoa</taxon>
        <taxon>Chordata</taxon>
        <taxon>Craniata</taxon>
        <taxon>Vertebrata</taxon>
        <taxon>Euteleostomi</taxon>
        <taxon>Archelosauria</taxon>
        <taxon>Testudinata</taxon>
        <taxon>Testudines</taxon>
        <taxon>Cryptodira</taxon>
        <taxon>Durocryptodira</taxon>
        <taxon>Testudinoidea</taxon>
        <taxon>Platysternidae</taxon>
        <taxon>Platysternon</taxon>
    </lineage>
</organism>
<dbReference type="SUPFAM" id="SSF49410">
    <property type="entry name" value="Alpha-macroglobulin receptor domain"/>
    <property type="match status" value="1"/>
</dbReference>
<evidence type="ECO:0000256" key="4">
    <source>
        <dbReference type="ARBA" id="ARBA00022690"/>
    </source>
</evidence>
<dbReference type="InterPro" id="IPR014756">
    <property type="entry name" value="Ig_E-set"/>
</dbReference>
<evidence type="ECO:0000256" key="5">
    <source>
        <dbReference type="ARBA" id="ARBA00022729"/>
    </source>
</evidence>
<dbReference type="CDD" id="cd02897">
    <property type="entry name" value="A2M_2"/>
    <property type="match status" value="1"/>
</dbReference>
<dbReference type="Proteomes" id="UP000297703">
    <property type="component" value="Unassembled WGS sequence"/>
</dbReference>
<dbReference type="Pfam" id="PF07703">
    <property type="entry name" value="A2M_BRD"/>
    <property type="match status" value="1"/>
</dbReference>
<comment type="subcellular location">
    <subcellularLocation>
        <location evidence="1">Secreted</location>
    </subcellularLocation>
</comment>
<dbReference type="FunFam" id="2.60.40.1930:FF:000001">
    <property type="entry name" value="CD109 isoform 3"/>
    <property type="match status" value="1"/>
</dbReference>
<dbReference type="SMART" id="SM01361">
    <property type="entry name" value="A2M_recep"/>
    <property type="match status" value="1"/>
</dbReference>
<dbReference type="InterPro" id="IPR019742">
    <property type="entry name" value="MacrogloblnA2_CS"/>
</dbReference>
<keyword evidence="7" id="KW-1015">Disulfide bond</keyword>
<protein>
    <submittedName>
        <fullName evidence="12">IQ domain-containing protein D</fullName>
    </submittedName>
</protein>
<dbReference type="Gene3D" id="2.20.130.20">
    <property type="match status" value="2"/>
</dbReference>
<dbReference type="Gene3D" id="2.60.40.690">
    <property type="entry name" value="Alpha-macroglobulin, receptor-binding domain"/>
    <property type="match status" value="1"/>
</dbReference>
<accession>A0A4D9DI97</accession>
<dbReference type="InterPro" id="IPR040839">
    <property type="entry name" value="MG4"/>
</dbReference>
<dbReference type="STRING" id="55544.A0A4D9DI97"/>
<dbReference type="InterPro" id="IPR041555">
    <property type="entry name" value="MG3"/>
</dbReference>
<evidence type="ECO:0000256" key="3">
    <source>
        <dbReference type="ARBA" id="ARBA00022525"/>
    </source>
</evidence>
<dbReference type="Pfam" id="PF07677">
    <property type="entry name" value="A2M_recep"/>
    <property type="match status" value="1"/>
</dbReference>
<dbReference type="GO" id="GO:0004867">
    <property type="term" value="F:serine-type endopeptidase inhibitor activity"/>
    <property type="evidence" value="ECO:0007669"/>
    <property type="project" value="UniProtKB-KW"/>
</dbReference>
<dbReference type="Pfam" id="PF17791">
    <property type="entry name" value="MG3"/>
    <property type="match status" value="1"/>
</dbReference>
<evidence type="ECO:0000256" key="7">
    <source>
        <dbReference type="ARBA" id="ARBA00023157"/>
    </source>
</evidence>
<evidence type="ECO:0000259" key="11">
    <source>
        <dbReference type="SMART" id="SM01361"/>
    </source>
</evidence>
<dbReference type="Pfam" id="PF01835">
    <property type="entry name" value="MG2"/>
    <property type="match status" value="1"/>
</dbReference>
<dbReference type="InterPro" id="IPR013783">
    <property type="entry name" value="Ig-like_fold"/>
</dbReference>
<dbReference type="InterPro" id="IPR002890">
    <property type="entry name" value="MG2"/>
</dbReference>
<comment type="similarity">
    <text evidence="2">Belongs to the protease inhibitor I39 (alpha-2-macroglobulin) family.</text>
</comment>
<dbReference type="InterPro" id="IPR011626">
    <property type="entry name" value="Alpha-macroglobulin_TED"/>
</dbReference>
<keyword evidence="5" id="KW-0732">Signal</keyword>
<feature type="domain" description="Alpha-2-macroglobulin bait region" evidence="9">
    <location>
        <begin position="421"/>
        <end position="569"/>
    </location>
</feature>
<proteinExistence type="inferred from homology"/>
<dbReference type="Pfam" id="PF17789">
    <property type="entry name" value="MG4"/>
    <property type="match status" value="1"/>
</dbReference>
<dbReference type="InterPro" id="IPR008930">
    <property type="entry name" value="Terpenoid_cyclase/PrenylTrfase"/>
</dbReference>
<dbReference type="InterPro" id="IPR047565">
    <property type="entry name" value="Alpha-macroglob_thiol-ester_cl"/>
</dbReference>
<dbReference type="SMART" id="SM01419">
    <property type="entry name" value="Thiol-ester_cl"/>
    <property type="match status" value="1"/>
</dbReference>
<evidence type="ECO:0000256" key="8">
    <source>
        <dbReference type="ARBA" id="ARBA00023180"/>
    </source>
</evidence>
<dbReference type="Gene3D" id="2.60.40.1930">
    <property type="match status" value="2"/>
</dbReference>
<dbReference type="InterPro" id="IPR036595">
    <property type="entry name" value="A-macroglobulin_rcpt-bd_sf"/>
</dbReference>
<dbReference type="PANTHER" id="PTHR11412:SF170">
    <property type="entry name" value="OVOSTATIN"/>
    <property type="match status" value="1"/>
</dbReference>
<keyword evidence="4" id="KW-0646">Protease inhibitor</keyword>
<dbReference type="PROSITE" id="PS00477">
    <property type="entry name" value="ALPHA_2_MACROGLOBULIN"/>
    <property type="match status" value="1"/>
</dbReference>
<dbReference type="SMART" id="SM01360">
    <property type="entry name" value="A2M"/>
    <property type="match status" value="1"/>
</dbReference>
<keyword evidence="8" id="KW-0325">Glycoprotein</keyword>
<dbReference type="SUPFAM" id="SSF48239">
    <property type="entry name" value="Terpenoid cyclases/Protein prenyltransferases"/>
    <property type="match status" value="1"/>
</dbReference>
<comment type="caution">
    <text evidence="12">The sequence shown here is derived from an EMBL/GenBank/DDBJ whole genome shotgun (WGS) entry which is preliminary data.</text>
</comment>
<evidence type="ECO:0000259" key="10">
    <source>
        <dbReference type="SMART" id="SM01360"/>
    </source>
</evidence>
<dbReference type="InterPro" id="IPR001599">
    <property type="entry name" value="Macroglobln_a2"/>
</dbReference>
<dbReference type="InterPro" id="IPR050473">
    <property type="entry name" value="A2M/Complement_sys"/>
</dbReference>
<evidence type="ECO:0000313" key="13">
    <source>
        <dbReference type="Proteomes" id="UP000297703"/>
    </source>
</evidence>